<dbReference type="KEGG" id="ptkz:JDV02_005677"/>
<keyword evidence="1 3" id="KW-0378">Hydrolase</keyword>
<organism evidence="3 4">
    <name type="scientific">Purpureocillium takamizusanense</name>
    <dbReference type="NCBI Taxonomy" id="2060973"/>
    <lineage>
        <taxon>Eukaryota</taxon>
        <taxon>Fungi</taxon>
        <taxon>Dikarya</taxon>
        <taxon>Ascomycota</taxon>
        <taxon>Pezizomycotina</taxon>
        <taxon>Sordariomycetes</taxon>
        <taxon>Hypocreomycetidae</taxon>
        <taxon>Hypocreales</taxon>
        <taxon>Ophiocordycipitaceae</taxon>
        <taxon>Purpureocillium</taxon>
    </lineage>
</organism>
<evidence type="ECO:0000313" key="3">
    <source>
        <dbReference type="EMBL" id="UNI19495.1"/>
    </source>
</evidence>
<keyword evidence="4" id="KW-1185">Reference proteome</keyword>
<dbReference type="EC" id="3.2.1.172" evidence="3"/>
<proteinExistence type="predicted"/>
<dbReference type="GO" id="GO:0005975">
    <property type="term" value="P:carbohydrate metabolic process"/>
    <property type="evidence" value="ECO:0007669"/>
    <property type="project" value="InterPro"/>
</dbReference>
<keyword evidence="3" id="KW-0326">Glycosidase</keyword>
<dbReference type="RefSeq" id="XP_047842976.1">
    <property type="nucleotide sequence ID" value="XM_047986992.1"/>
</dbReference>
<dbReference type="GeneID" id="72067626"/>
<dbReference type="AlphaFoldDB" id="A0A9Q8QH07"/>
<name>A0A9Q8QH07_9HYPO</name>
<gene>
    <name evidence="3" type="ORF">JDV02_005677</name>
</gene>
<reference evidence="3" key="1">
    <citation type="submission" date="2021-11" db="EMBL/GenBank/DDBJ databases">
        <title>Purpureocillium_takamizusanense_genome.</title>
        <authorList>
            <person name="Nguyen N.-H."/>
        </authorList>
    </citation>
    <scope>NUCLEOTIDE SEQUENCE</scope>
    <source>
        <strain evidence="3">PT3</strain>
    </source>
</reference>
<evidence type="ECO:0000256" key="2">
    <source>
        <dbReference type="SAM" id="SignalP"/>
    </source>
</evidence>
<evidence type="ECO:0000256" key="1">
    <source>
        <dbReference type="ARBA" id="ARBA00022801"/>
    </source>
</evidence>
<accession>A0A9Q8QH07</accession>
<dbReference type="Pfam" id="PF07470">
    <property type="entry name" value="Glyco_hydro_88"/>
    <property type="match status" value="1"/>
</dbReference>
<dbReference type="PANTHER" id="PTHR33886">
    <property type="entry name" value="UNSATURATED RHAMNOGALACTURONAN HYDROLASE (EUROFUNG)"/>
    <property type="match status" value="1"/>
</dbReference>
<dbReference type="InterPro" id="IPR008928">
    <property type="entry name" value="6-hairpin_glycosidase_sf"/>
</dbReference>
<keyword evidence="2" id="KW-0732">Signal</keyword>
<sequence>MRLRLFYTAVTSLVLTAESRTYLSWLADTFIDQGVKPTFGYQEATLYLGIEKAYEYTQDGKYLDWLKRQIDDNVVQEDGSIKGWKKDSYVLDNYRMGNQYLYLYNETADPKYKLAASVVRKQLNGHPRTPSGGFWYV</sequence>
<evidence type="ECO:0000313" key="4">
    <source>
        <dbReference type="Proteomes" id="UP000829364"/>
    </source>
</evidence>
<dbReference type="InterPro" id="IPR012341">
    <property type="entry name" value="6hp_glycosidase-like_sf"/>
</dbReference>
<dbReference type="Proteomes" id="UP000829364">
    <property type="component" value="Chromosome 5"/>
</dbReference>
<dbReference type="SUPFAM" id="SSF48208">
    <property type="entry name" value="Six-hairpin glycosidases"/>
    <property type="match status" value="1"/>
</dbReference>
<dbReference type="Gene3D" id="1.50.10.10">
    <property type="match status" value="1"/>
</dbReference>
<dbReference type="GO" id="GO:0102211">
    <property type="term" value="F:unsaturated rhamnogalacturonyl hydrolase activity"/>
    <property type="evidence" value="ECO:0007669"/>
    <property type="project" value="UniProtKB-EC"/>
</dbReference>
<feature type="signal peptide" evidence="2">
    <location>
        <begin position="1"/>
        <end position="19"/>
    </location>
</feature>
<dbReference type="InterPro" id="IPR052043">
    <property type="entry name" value="PolySaccharide_Degr_Enz"/>
</dbReference>
<dbReference type="EMBL" id="CP086358">
    <property type="protein sequence ID" value="UNI19495.1"/>
    <property type="molecule type" value="Genomic_DNA"/>
</dbReference>
<dbReference type="InterPro" id="IPR010905">
    <property type="entry name" value="Glyco_hydro_88"/>
</dbReference>
<protein>
    <submittedName>
        <fullName evidence="3">Unsaturated rhamnogalacturonyl hydrolase</fullName>
        <ecNumber evidence="3">3.2.1.172</ecNumber>
    </submittedName>
</protein>
<dbReference type="PANTHER" id="PTHR33886:SF9">
    <property type="entry name" value="UNSATURATED RHAMNOGALACTURONAN HYDROLASE (EUROFUNG)"/>
    <property type="match status" value="1"/>
</dbReference>
<feature type="chain" id="PRO_5040113846" evidence="2">
    <location>
        <begin position="20"/>
        <end position="137"/>
    </location>
</feature>